<evidence type="ECO:0000256" key="1">
    <source>
        <dbReference type="SAM" id="Phobius"/>
    </source>
</evidence>
<keyword evidence="1" id="KW-1133">Transmembrane helix</keyword>
<name>A0A178INK5_9BACT</name>
<keyword evidence="1" id="KW-0812">Transmembrane</keyword>
<comment type="caution">
    <text evidence="2">The sequence shown here is derived from an EMBL/GenBank/DDBJ whole genome shotgun (WGS) entry which is preliminary data.</text>
</comment>
<dbReference type="EMBL" id="LRRQ01000027">
    <property type="protein sequence ID" value="OAM91460.1"/>
    <property type="molecule type" value="Genomic_DNA"/>
</dbReference>
<dbReference type="AlphaFoldDB" id="A0A178INK5"/>
<keyword evidence="3" id="KW-1185">Reference proteome</keyword>
<evidence type="ECO:0000313" key="2">
    <source>
        <dbReference type="EMBL" id="OAM91460.1"/>
    </source>
</evidence>
<feature type="transmembrane region" description="Helical" evidence="1">
    <location>
        <begin position="61"/>
        <end position="79"/>
    </location>
</feature>
<accession>A0A178INK5</accession>
<feature type="transmembrane region" description="Helical" evidence="1">
    <location>
        <begin position="118"/>
        <end position="140"/>
    </location>
</feature>
<feature type="transmembrane region" description="Helical" evidence="1">
    <location>
        <begin position="91"/>
        <end position="111"/>
    </location>
</feature>
<keyword evidence="1" id="KW-0472">Membrane</keyword>
<sequence>MIFAFFVLVTASFWAFWGASENFHEAWHYKSIFLNLKWTLAYLAPSAAFVGLGVLGIKRPVIGGATICVLAGALMVWWLMERWPPSPKDFIHVAMLSSLLLLAGGLLCLFGRVPHAALVVKMVIGVPALIAVACSVEPVWRIAHRHYDGDLGAREVDGQGTRLIWAPSGPGWDTGGQVSYAKAQFIATHLSADGRTVMDRPQGIWRLPAVDEIVRSLTRDGQNAGGVWAGETRRASYMRMPDKESPLWTPYAPVIYYWTQSPGVKGSSRWTICYNGRVMSRAEKTSMRSLGFRLVRETRTP</sequence>
<feature type="transmembrane region" description="Helical" evidence="1">
    <location>
        <begin position="34"/>
        <end position="54"/>
    </location>
</feature>
<dbReference type="Proteomes" id="UP000078486">
    <property type="component" value="Unassembled WGS sequence"/>
</dbReference>
<reference evidence="2 3" key="1">
    <citation type="submission" date="2016-01" db="EMBL/GenBank/DDBJ databases">
        <title>High potential of lignocellulose degradation of a new Verrucomicrobia species.</title>
        <authorList>
            <person name="Wang Y."/>
            <person name="Shi Y."/>
            <person name="Qiu Z."/>
            <person name="Liu S."/>
            <person name="Yang H."/>
        </authorList>
    </citation>
    <scope>NUCLEOTIDE SEQUENCE [LARGE SCALE GENOMIC DNA]</scope>
    <source>
        <strain evidence="2 3">TSB47</strain>
    </source>
</reference>
<protein>
    <recommendedName>
        <fullName evidence="4">DUF1566 domain-containing protein</fullName>
    </recommendedName>
</protein>
<proteinExistence type="predicted"/>
<gene>
    <name evidence="2" type="ORF">AW736_03105</name>
</gene>
<evidence type="ECO:0000313" key="3">
    <source>
        <dbReference type="Proteomes" id="UP000078486"/>
    </source>
</evidence>
<evidence type="ECO:0008006" key="4">
    <source>
        <dbReference type="Google" id="ProtNLM"/>
    </source>
</evidence>
<organism evidence="2 3">
    <name type="scientific">Termitidicoccus mucosus</name>
    <dbReference type="NCBI Taxonomy" id="1184151"/>
    <lineage>
        <taxon>Bacteria</taxon>
        <taxon>Pseudomonadati</taxon>
        <taxon>Verrucomicrobiota</taxon>
        <taxon>Opitutia</taxon>
        <taxon>Opitutales</taxon>
        <taxon>Opitutaceae</taxon>
        <taxon>Termitidicoccus</taxon>
    </lineage>
</organism>